<keyword evidence="3" id="KW-1185">Reference proteome</keyword>
<protein>
    <recommendedName>
        <fullName evidence="4">PXPV repeat-containing protein</fullName>
    </recommendedName>
</protein>
<name>A0ABW5Y6Q0_9SPHI</name>
<accession>A0ABW5Y6Q0</accession>
<reference evidence="3" key="1">
    <citation type="journal article" date="2019" name="Int. J. Syst. Evol. Microbiol.">
        <title>The Global Catalogue of Microorganisms (GCM) 10K type strain sequencing project: providing services to taxonomists for standard genome sequencing and annotation.</title>
        <authorList>
            <consortium name="The Broad Institute Genomics Platform"/>
            <consortium name="The Broad Institute Genome Sequencing Center for Infectious Disease"/>
            <person name="Wu L."/>
            <person name="Ma J."/>
        </authorList>
    </citation>
    <scope>NUCLEOTIDE SEQUENCE [LARGE SCALE GENOMIC DNA]</scope>
    <source>
        <strain evidence="3">KCTC 22437</strain>
    </source>
</reference>
<dbReference type="EMBL" id="JBHUPD010000001">
    <property type="protein sequence ID" value="MFD2871029.1"/>
    <property type="molecule type" value="Genomic_DNA"/>
</dbReference>
<evidence type="ECO:0000256" key="1">
    <source>
        <dbReference type="SAM" id="SignalP"/>
    </source>
</evidence>
<evidence type="ECO:0008006" key="4">
    <source>
        <dbReference type="Google" id="ProtNLM"/>
    </source>
</evidence>
<comment type="caution">
    <text evidence="2">The sequence shown here is derived from an EMBL/GenBank/DDBJ whole genome shotgun (WGS) entry which is preliminary data.</text>
</comment>
<evidence type="ECO:0000313" key="3">
    <source>
        <dbReference type="Proteomes" id="UP001597557"/>
    </source>
</evidence>
<feature type="signal peptide" evidence="1">
    <location>
        <begin position="1"/>
        <end position="22"/>
    </location>
</feature>
<proteinExistence type="predicted"/>
<keyword evidence="1" id="KW-0732">Signal</keyword>
<gene>
    <name evidence="2" type="ORF">ACFS5N_01035</name>
</gene>
<feature type="chain" id="PRO_5045458894" description="PXPV repeat-containing protein" evidence="1">
    <location>
        <begin position="23"/>
        <end position="99"/>
    </location>
</feature>
<dbReference type="RefSeq" id="WP_377181302.1">
    <property type="nucleotide sequence ID" value="NZ_JBHUPD010000001.1"/>
</dbReference>
<organism evidence="2 3">
    <name type="scientific">Mucilaginibacter ximonensis</name>
    <dbReference type="NCBI Taxonomy" id="538021"/>
    <lineage>
        <taxon>Bacteria</taxon>
        <taxon>Pseudomonadati</taxon>
        <taxon>Bacteroidota</taxon>
        <taxon>Sphingobacteriia</taxon>
        <taxon>Sphingobacteriales</taxon>
        <taxon>Sphingobacteriaceae</taxon>
        <taxon>Mucilaginibacter</taxon>
    </lineage>
</organism>
<dbReference type="Proteomes" id="UP001597557">
    <property type="component" value="Unassembled WGS sequence"/>
</dbReference>
<evidence type="ECO:0000313" key="2">
    <source>
        <dbReference type="EMBL" id="MFD2871029.1"/>
    </source>
</evidence>
<sequence>MKTLKLAIATAILALGFNVANAQVHIGVSFGYPARPVYYHPYYRPVVVERPVYYEQPAPVYEQPAPVVVAPAYPVYYRHHGYGYYRRPVVYRHVVYRRW</sequence>